<keyword evidence="2" id="KW-1185">Reference proteome</keyword>
<dbReference type="RefSeq" id="WP_076462079.1">
    <property type="nucleotide sequence ID" value="NZ_FTMN01000002.1"/>
</dbReference>
<organism evidence="1 2">
    <name type="scientific">Marinobacterium stanieri</name>
    <dbReference type="NCBI Taxonomy" id="49186"/>
    <lineage>
        <taxon>Bacteria</taxon>
        <taxon>Pseudomonadati</taxon>
        <taxon>Pseudomonadota</taxon>
        <taxon>Gammaproteobacteria</taxon>
        <taxon>Oceanospirillales</taxon>
        <taxon>Oceanospirillaceae</taxon>
        <taxon>Marinobacterium</taxon>
    </lineage>
</organism>
<evidence type="ECO:0008006" key="3">
    <source>
        <dbReference type="Google" id="ProtNLM"/>
    </source>
</evidence>
<evidence type="ECO:0000313" key="1">
    <source>
        <dbReference type="EMBL" id="SIQ16726.1"/>
    </source>
</evidence>
<dbReference type="EMBL" id="FTMN01000002">
    <property type="protein sequence ID" value="SIQ16726.1"/>
    <property type="molecule type" value="Genomic_DNA"/>
</dbReference>
<sequence length="249" mass="27241">MSEGNKSLDLLGVKPIADSVNTVTDGTVKGASAFLSRICLPAAEEFGLLLKDKVSSWRAKNAVEIANKAQALLEHQVGNVVLHAHPRIVYATIENGSWAEDDFMQKLWAGLLASSCTETGKDESNLILVNLLSQITTSQARLINYVCQNCTTFQSTAGWLGSLKFTLDLPQLIEVMGVSDIHQIDRELDHLRALDLISGGFQPEHTLATTTPMALGLHLYVRSQGYVGDPISYFNAPIMTQKEIEKAMR</sequence>
<gene>
    <name evidence="1" type="ORF">SAMN05421647_102548</name>
</gene>
<proteinExistence type="predicted"/>
<dbReference type="InterPro" id="IPR025506">
    <property type="entry name" value="Abi_alpha"/>
</dbReference>
<name>A0A1N6QK60_9GAMM</name>
<reference evidence="1 2" key="1">
    <citation type="submission" date="2017-01" db="EMBL/GenBank/DDBJ databases">
        <authorList>
            <person name="Mah S.A."/>
            <person name="Swanson W.J."/>
            <person name="Moy G.W."/>
            <person name="Vacquier V.D."/>
        </authorList>
    </citation>
    <scope>NUCLEOTIDE SEQUENCE [LARGE SCALE GENOMIC DNA]</scope>
    <source>
        <strain evidence="1 2">DSM 7027</strain>
    </source>
</reference>
<dbReference type="AlphaFoldDB" id="A0A1N6QK60"/>
<dbReference type="Proteomes" id="UP000186895">
    <property type="component" value="Unassembled WGS sequence"/>
</dbReference>
<accession>A0A1N6QK60</accession>
<protein>
    <recommendedName>
        <fullName evidence="3">DUF4393 domain-containing protein</fullName>
    </recommendedName>
</protein>
<evidence type="ECO:0000313" key="2">
    <source>
        <dbReference type="Proteomes" id="UP000186895"/>
    </source>
</evidence>
<dbReference type="Pfam" id="PF14337">
    <property type="entry name" value="Abi_alpha"/>
    <property type="match status" value="1"/>
</dbReference>
<dbReference type="STRING" id="49186.SAMN05421647_102548"/>